<comment type="caution">
    <text evidence="2">The sequence shown here is derived from an EMBL/GenBank/DDBJ whole genome shotgun (WGS) entry which is preliminary data.</text>
</comment>
<evidence type="ECO:0000259" key="1">
    <source>
        <dbReference type="Pfam" id="PF00149"/>
    </source>
</evidence>
<dbReference type="STRING" id="1202772.A0A1V9YFH3"/>
<dbReference type="GO" id="GO:0047734">
    <property type="term" value="F:CDP-glycerol diphosphatase activity"/>
    <property type="evidence" value="ECO:0007669"/>
    <property type="project" value="TreeGrafter"/>
</dbReference>
<protein>
    <recommendedName>
        <fullName evidence="1">Calcineurin-like phosphoesterase domain-containing protein</fullName>
    </recommendedName>
</protein>
<keyword evidence="3" id="KW-1185">Reference proteome</keyword>
<dbReference type="GO" id="GO:0047631">
    <property type="term" value="F:ADP-ribose diphosphatase activity"/>
    <property type="evidence" value="ECO:0007669"/>
    <property type="project" value="TreeGrafter"/>
</dbReference>
<organism evidence="2 3">
    <name type="scientific">Achlya hypogyna</name>
    <name type="common">Oomycete</name>
    <name type="synonym">Protoachlya hypogyna</name>
    <dbReference type="NCBI Taxonomy" id="1202772"/>
    <lineage>
        <taxon>Eukaryota</taxon>
        <taxon>Sar</taxon>
        <taxon>Stramenopiles</taxon>
        <taxon>Oomycota</taxon>
        <taxon>Saprolegniomycetes</taxon>
        <taxon>Saprolegniales</taxon>
        <taxon>Achlyaceae</taxon>
        <taxon>Achlya</taxon>
    </lineage>
</organism>
<dbReference type="GO" id="GO:0008663">
    <property type="term" value="F:2',3'-cyclic-nucleotide 2'-phosphodiesterase activity"/>
    <property type="evidence" value="ECO:0007669"/>
    <property type="project" value="TreeGrafter"/>
</dbReference>
<dbReference type="PANTHER" id="PTHR16509">
    <property type="match status" value="1"/>
</dbReference>
<dbReference type="AlphaFoldDB" id="A0A1V9YFH3"/>
<dbReference type="GO" id="GO:0030145">
    <property type="term" value="F:manganese ion binding"/>
    <property type="evidence" value="ECO:0007669"/>
    <property type="project" value="TreeGrafter"/>
</dbReference>
<dbReference type="EMBL" id="JNBR01001860">
    <property type="protein sequence ID" value="OQR84456.1"/>
    <property type="molecule type" value="Genomic_DNA"/>
</dbReference>
<dbReference type="OrthoDB" id="9675250at2759"/>
<proteinExistence type="predicted"/>
<name>A0A1V9YFH3_ACHHY</name>
<dbReference type="InterPro" id="IPR004843">
    <property type="entry name" value="Calcineurin-like_PHP"/>
</dbReference>
<sequence length="327" mass="35981">MTARLFSFGVLADVQYADVDDAWNYTKTSKRFYRAAKSHLEAAVDAWVVEAATTPIRFAVNLGDLLDGKNAPMGQSQTTLALLRKSFDVFQNRVGPVHHCLGNHELYNFSRDEYLAGLVHHTSSPHASTAMLPPVATPTAYYTFSVPGTAYRFVVLDPYDRSVLGSAPGSAAHQSAKEFLIARNPNADLNSSEGLEGPLRRFVEYNGAVDTAQLVWLEETLRQAQTAHENVVLFSHVPLHPESCHPACLLWNYDEVLAVIAAHCCVRAVLCGHYHDNGYAQDAQGVHFVNFQAVLEAPANAYATIDVFSDRLHIRGVGNVPTRELAF</sequence>
<evidence type="ECO:0000313" key="3">
    <source>
        <dbReference type="Proteomes" id="UP000243579"/>
    </source>
</evidence>
<dbReference type="Gene3D" id="3.60.21.10">
    <property type="match status" value="1"/>
</dbReference>
<dbReference type="Pfam" id="PF00149">
    <property type="entry name" value="Metallophos"/>
    <property type="match status" value="1"/>
</dbReference>
<evidence type="ECO:0000313" key="2">
    <source>
        <dbReference type="EMBL" id="OQR84456.1"/>
    </source>
</evidence>
<accession>A0A1V9YFH3</accession>
<feature type="domain" description="Calcineurin-like phosphoesterase" evidence="1">
    <location>
        <begin position="55"/>
        <end position="276"/>
    </location>
</feature>
<dbReference type="SUPFAM" id="SSF56300">
    <property type="entry name" value="Metallo-dependent phosphatases"/>
    <property type="match status" value="1"/>
</dbReference>
<gene>
    <name evidence="2" type="ORF">ACHHYP_13363</name>
</gene>
<dbReference type="PANTHER" id="PTHR16509:SF1">
    <property type="entry name" value="MANGANESE-DEPENDENT ADP-RIBOSE_CDP-ALCOHOL DIPHOSPHATASE"/>
    <property type="match status" value="1"/>
</dbReference>
<dbReference type="InterPro" id="IPR029052">
    <property type="entry name" value="Metallo-depent_PP-like"/>
</dbReference>
<reference evidence="2 3" key="1">
    <citation type="journal article" date="2014" name="Genome Biol. Evol.">
        <title>The secreted proteins of Achlya hypogyna and Thraustotheca clavata identify the ancestral oomycete secretome and reveal gene acquisitions by horizontal gene transfer.</title>
        <authorList>
            <person name="Misner I."/>
            <person name="Blouin N."/>
            <person name="Leonard G."/>
            <person name="Richards T.A."/>
            <person name="Lane C.E."/>
        </authorList>
    </citation>
    <scope>NUCLEOTIDE SEQUENCE [LARGE SCALE GENOMIC DNA]</scope>
    <source>
        <strain evidence="2 3">ATCC 48635</strain>
    </source>
</reference>
<dbReference type="Proteomes" id="UP000243579">
    <property type="component" value="Unassembled WGS sequence"/>
</dbReference>